<evidence type="ECO:0000313" key="2">
    <source>
        <dbReference type="Proteomes" id="UP000193144"/>
    </source>
</evidence>
<name>A0A1Y1Z6P1_9PLEO</name>
<keyword evidence="2" id="KW-1185">Reference proteome</keyword>
<accession>A0A1Y1Z6P1</accession>
<dbReference type="Proteomes" id="UP000193144">
    <property type="component" value="Unassembled WGS sequence"/>
</dbReference>
<reference evidence="1 2" key="1">
    <citation type="submission" date="2016-07" db="EMBL/GenBank/DDBJ databases">
        <title>Pervasive Adenine N6-methylation of Active Genes in Fungi.</title>
        <authorList>
            <consortium name="DOE Joint Genome Institute"/>
            <person name="Mondo S.J."/>
            <person name="Dannebaum R.O."/>
            <person name="Kuo R.C."/>
            <person name="Labutti K."/>
            <person name="Haridas S."/>
            <person name="Kuo A."/>
            <person name="Salamov A."/>
            <person name="Ahrendt S.R."/>
            <person name="Lipzen A."/>
            <person name="Sullivan W."/>
            <person name="Andreopoulos W.B."/>
            <person name="Clum A."/>
            <person name="Lindquist E."/>
            <person name="Daum C."/>
            <person name="Ramamoorthy G.K."/>
            <person name="Gryganskyi A."/>
            <person name="Culley D."/>
            <person name="Magnuson J.K."/>
            <person name="James T.Y."/>
            <person name="O'Malley M.A."/>
            <person name="Stajich J.E."/>
            <person name="Spatafora J.W."/>
            <person name="Visel A."/>
            <person name="Grigoriev I.V."/>
        </authorList>
    </citation>
    <scope>NUCLEOTIDE SEQUENCE [LARGE SCALE GENOMIC DNA]</scope>
    <source>
        <strain evidence="1 2">CBS 115471</strain>
    </source>
</reference>
<dbReference type="AlphaFoldDB" id="A0A1Y1Z6P1"/>
<gene>
    <name evidence="1" type="ORF">BCR34DRAFT_42348</name>
</gene>
<proteinExistence type="predicted"/>
<protein>
    <submittedName>
        <fullName evidence="1">Uncharacterized protein</fullName>
    </submittedName>
</protein>
<dbReference type="EMBL" id="MCFA01000121">
    <property type="protein sequence ID" value="ORY05923.1"/>
    <property type="molecule type" value="Genomic_DNA"/>
</dbReference>
<sequence>MLWASNDWKCMRQIRLRLGTPPGWASYIAFVLLKASQLLRPIALSAIIRTLLKAVHSRVSGLNDDLAYNGPFDFTLCLWHQDGNTRRPRIQVGREKENGSVTPLSLFSWPVTPTKVHKRRLSFPLRALSPLSDPSGNNLDTTTLLCTLYL</sequence>
<comment type="caution">
    <text evidence="1">The sequence shown here is derived from an EMBL/GenBank/DDBJ whole genome shotgun (WGS) entry which is preliminary data.</text>
</comment>
<organism evidence="1 2">
    <name type="scientific">Clohesyomyces aquaticus</name>
    <dbReference type="NCBI Taxonomy" id="1231657"/>
    <lineage>
        <taxon>Eukaryota</taxon>
        <taxon>Fungi</taxon>
        <taxon>Dikarya</taxon>
        <taxon>Ascomycota</taxon>
        <taxon>Pezizomycotina</taxon>
        <taxon>Dothideomycetes</taxon>
        <taxon>Pleosporomycetidae</taxon>
        <taxon>Pleosporales</taxon>
        <taxon>Lindgomycetaceae</taxon>
        <taxon>Clohesyomyces</taxon>
    </lineage>
</organism>
<evidence type="ECO:0000313" key="1">
    <source>
        <dbReference type="EMBL" id="ORY05923.1"/>
    </source>
</evidence>